<dbReference type="Proteomes" id="UP000193244">
    <property type="component" value="Unassembled WGS sequence"/>
</dbReference>
<dbReference type="Pfam" id="PF07859">
    <property type="entry name" value="Abhydrolase_3"/>
    <property type="match status" value="1"/>
</dbReference>
<dbReference type="InterPro" id="IPR050300">
    <property type="entry name" value="GDXG_lipolytic_enzyme"/>
</dbReference>
<evidence type="ECO:0000259" key="3">
    <source>
        <dbReference type="Pfam" id="PF07859"/>
    </source>
</evidence>
<dbReference type="OrthoDB" id="9803828at2"/>
<dbReference type="Gene3D" id="3.40.50.1820">
    <property type="entry name" value="alpha/beta hydrolase"/>
    <property type="match status" value="1"/>
</dbReference>
<dbReference type="InterPro" id="IPR013094">
    <property type="entry name" value="AB_hydrolase_3"/>
</dbReference>
<keyword evidence="1" id="KW-0378">Hydrolase</keyword>
<dbReference type="PANTHER" id="PTHR48081">
    <property type="entry name" value="AB HYDROLASE SUPERFAMILY PROTEIN C4A8.06C"/>
    <property type="match status" value="1"/>
</dbReference>
<evidence type="ECO:0000256" key="1">
    <source>
        <dbReference type="ARBA" id="ARBA00022801"/>
    </source>
</evidence>
<dbReference type="PROSITE" id="PS00122">
    <property type="entry name" value="CARBOXYLESTERASE_B_1"/>
    <property type="match status" value="1"/>
</dbReference>
<keyword evidence="2" id="KW-0812">Transmembrane</keyword>
<reference evidence="5" key="1">
    <citation type="submission" date="2017-04" db="EMBL/GenBank/DDBJ databases">
        <authorList>
            <person name="Varghese N."/>
            <person name="Submissions S."/>
        </authorList>
    </citation>
    <scope>NUCLEOTIDE SEQUENCE [LARGE SCALE GENOMIC DNA]</scope>
    <source>
        <strain evidence="5">VKM Ac-2510</strain>
    </source>
</reference>
<feature type="transmembrane region" description="Helical" evidence="2">
    <location>
        <begin position="23"/>
        <end position="43"/>
    </location>
</feature>
<keyword evidence="2" id="KW-0472">Membrane</keyword>
<keyword evidence="2" id="KW-1133">Transmembrane helix</keyword>
<evidence type="ECO:0000313" key="5">
    <source>
        <dbReference type="Proteomes" id="UP000193244"/>
    </source>
</evidence>
<dbReference type="EMBL" id="FXAY01000005">
    <property type="protein sequence ID" value="SMG44373.1"/>
    <property type="molecule type" value="Genomic_DNA"/>
</dbReference>
<dbReference type="STRING" id="150121.SAMN06296010_2859"/>
<dbReference type="PANTHER" id="PTHR48081:SF6">
    <property type="entry name" value="PEPTIDASE S9 PROLYL OLIGOPEPTIDASE CATALYTIC DOMAIN-CONTAINING PROTEIN"/>
    <property type="match status" value="1"/>
</dbReference>
<proteinExistence type="predicted"/>
<accession>A0A1X7KS06</accession>
<feature type="domain" description="Alpha/beta hydrolase fold-3" evidence="3">
    <location>
        <begin position="110"/>
        <end position="313"/>
    </location>
</feature>
<gene>
    <name evidence="4" type="ORF">SAMN06296010_2859</name>
</gene>
<name>A0A1X7KS06_9MICO</name>
<dbReference type="GO" id="GO:0016787">
    <property type="term" value="F:hydrolase activity"/>
    <property type="evidence" value="ECO:0007669"/>
    <property type="project" value="UniProtKB-KW"/>
</dbReference>
<keyword evidence="5" id="KW-1185">Reference proteome</keyword>
<protein>
    <submittedName>
        <fullName evidence="4">Acetyl esterase/lipase</fullName>
    </submittedName>
</protein>
<sequence>MPGSPAVTEHPTHPKRYRRRRRLIIAAVVVVTLLAVVLIVNAVTPRPAALLIRAAVGSVEDVVTIGPYADRISGIEASEPVSVPVDGLPDAQLVLYSNGDESTTGKPVILLIHGGGWILGTASQITSYAKLLASEGYLVANLDYSLAPEYEYPTPALQSLAALDYLHENVEEFGGDPARMFVAGNSAGAQIAAQLGAIVTNPSLREAMDVSVETPATALRGVILYSGPYDFSTVSRTDFPAFDTFAWSYLGRKDWSSDPRIDQLSTTRTATSDYPPTYLTAGDADPLEPQSYELDAVLRAQGVDVTSRYWTGSGSALPHDYTFDLSTTAAQTAFDDTVAFIEKHSSPRPTG</sequence>
<dbReference type="InterPro" id="IPR019826">
    <property type="entry name" value="Carboxylesterase_B_AS"/>
</dbReference>
<organism evidence="4 5">
    <name type="scientific">Agreia pratensis</name>
    <dbReference type="NCBI Taxonomy" id="150121"/>
    <lineage>
        <taxon>Bacteria</taxon>
        <taxon>Bacillati</taxon>
        <taxon>Actinomycetota</taxon>
        <taxon>Actinomycetes</taxon>
        <taxon>Micrococcales</taxon>
        <taxon>Microbacteriaceae</taxon>
        <taxon>Agreia</taxon>
    </lineage>
</organism>
<dbReference type="AlphaFoldDB" id="A0A1X7KS06"/>
<dbReference type="SUPFAM" id="SSF53474">
    <property type="entry name" value="alpha/beta-Hydrolases"/>
    <property type="match status" value="1"/>
</dbReference>
<dbReference type="InterPro" id="IPR029058">
    <property type="entry name" value="AB_hydrolase_fold"/>
</dbReference>
<evidence type="ECO:0000313" key="4">
    <source>
        <dbReference type="EMBL" id="SMG44373.1"/>
    </source>
</evidence>
<evidence type="ECO:0000256" key="2">
    <source>
        <dbReference type="SAM" id="Phobius"/>
    </source>
</evidence>